<sequence length="1132" mass="125514">MQLILETESLDINTKMSEIDVQSHLDTKSLSNGIVDSIKIVNGELKNKEEIIEKPEPVAEVPENDKCNKVKDDTSSCEKQINVTETKELVNLEKTKDDQIDVKSNESGIDKNANGDLKNGEEMIEKPENVAEFVDKIDDKSGNEEQINTNVTEDLVNSEKIKDDIAELNKNSDDSNDKDEENSNGKETLTEKTGIDTISESSNIEETTKKIVSECNIENKENGHDNGNDTSENVGLENNTEENIKNTPEIHENILEKSLNDNEQPKNMLNNIEINAPDHNETDNETCASTRSVTETVQSMDVELTNSIESKPDKDNIKQKEEISTLNTRNDEEKIVDDSITPINSQLDKESEETAMCSPDAVTEETDGSSDGKFVETMVSNTENNTVTENITIEETTVDDSNNAKDSISEKETVTAKSTGTSEIVESMDVDEEPEITHSKETVDPKHVDTNDGVTDAVSVEKDSQEKTDNPANGKIDEHDCVESPEQIDSSDDCMEVSEVSKETPDGPKKLTSKSVLASEVTETNISSEKTDSTVIVKATERKKSVSGLSNSLNILSDDEEEEPVMSENKKEQNVLNNESEDKCISIEDDDDIMLIDDDTNCKQEISKTESPTVGEIKDEPVKDEEMKVEEGGVETTESVKPDVIEKSDSTANIETPKTEESDVKVEDAVKDDKPAKVSEKKPIVPPNFLKTFKTNVAEMTREELEEFCLVKIVEGVIDRSNLSEIKAKLKTMSQSMEEWRKKSMMLTKQNRDLQIVLKTVTEEQKKRTDLPITPLKITRSVGMQVFMSDLSNDRAPKRKGQLNANNRPGRPPVNPSPRPAKAPPNTPPASAKPQQIPVPRLVPATNNNSPSKNTKPTSSQVQSSTVSSNSEKTSTPTHNGVKNTTPVKPVEKRPFSSVQSVTVDLTDDEPPHKQVVTSRNAPQPPVRLVAQQQLLTPRGQMQNQTNQSGPRKVYIPINQNTGHIRPGQTIMLKSVPTPPRPRHHAPILRLPNSSGTIRLPRNQTHRHPAPLPDVAKQSQPPNWKSLPPAPDLKISKVENGIVISWKIEGYQEDSYEEIASYQLYAYQETSSPPSTMLWKKIGDVKALPLPMACTLTQFMAGYKYFFAVRAVDVRSRIGPFSLPGSILLLNK</sequence>
<feature type="region of interest" description="Disordered" evidence="1">
    <location>
        <begin position="1002"/>
        <end position="1031"/>
    </location>
</feature>
<gene>
    <name evidence="3" type="ORF">JYU34_020895</name>
</gene>
<feature type="region of interest" description="Disordered" evidence="1">
    <location>
        <begin position="977"/>
        <end position="996"/>
    </location>
</feature>
<feature type="region of interest" description="Disordered" evidence="1">
    <location>
        <begin position="167"/>
        <end position="203"/>
    </location>
</feature>
<dbReference type="EMBL" id="JAHIBW010000029">
    <property type="protein sequence ID" value="KAG7295821.1"/>
    <property type="molecule type" value="Genomic_DNA"/>
</dbReference>
<feature type="region of interest" description="Disordered" evidence="1">
    <location>
        <begin position="604"/>
        <end position="679"/>
    </location>
</feature>
<dbReference type="InterPro" id="IPR056565">
    <property type="entry name" value="Fn3_ATF7IP"/>
</dbReference>
<evidence type="ECO:0000313" key="3">
    <source>
        <dbReference type="EMBL" id="KAG7295821.1"/>
    </source>
</evidence>
<feature type="compositionally biased region" description="Basic and acidic residues" evidence="1">
    <location>
        <begin position="435"/>
        <end position="450"/>
    </location>
</feature>
<organism evidence="3 4">
    <name type="scientific">Plutella xylostella</name>
    <name type="common">Diamondback moth</name>
    <name type="synonym">Plutella maculipennis</name>
    <dbReference type="NCBI Taxonomy" id="51655"/>
    <lineage>
        <taxon>Eukaryota</taxon>
        <taxon>Metazoa</taxon>
        <taxon>Ecdysozoa</taxon>
        <taxon>Arthropoda</taxon>
        <taxon>Hexapoda</taxon>
        <taxon>Insecta</taxon>
        <taxon>Pterygota</taxon>
        <taxon>Neoptera</taxon>
        <taxon>Endopterygota</taxon>
        <taxon>Lepidoptera</taxon>
        <taxon>Glossata</taxon>
        <taxon>Ditrysia</taxon>
        <taxon>Yponomeutoidea</taxon>
        <taxon>Plutellidae</taxon>
        <taxon>Plutella</taxon>
    </lineage>
</organism>
<feature type="region of interest" description="Disordered" evidence="1">
    <location>
        <begin position="554"/>
        <end position="581"/>
    </location>
</feature>
<feature type="compositionally biased region" description="Polar residues" evidence="1">
    <location>
        <begin position="513"/>
        <end position="528"/>
    </location>
</feature>
<protein>
    <recommendedName>
        <fullName evidence="2">Activating transcription factor 7-interacting protein Fn3 domain-containing protein</fullName>
    </recommendedName>
</protein>
<reference evidence="3 4" key="1">
    <citation type="submission" date="2021-06" db="EMBL/GenBank/DDBJ databases">
        <title>A haploid diamondback moth (Plutella xylostella L.) genome assembly resolves 31 chromosomes and identifies a diamide resistance mutation.</title>
        <authorList>
            <person name="Ward C.M."/>
            <person name="Perry K.D."/>
            <person name="Baker G."/>
            <person name="Powis K."/>
            <person name="Heckel D.G."/>
            <person name="Baxter S.W."/>
        </authorList>
    </citation>
    <scope>NUCLEOTIDE SEQUENCE [LARGE SCALE GENOMIC DNA]</scope>
    <source>
        <strain evidence="3 4">LV</strain>
        <tissue evidence="3">Single pupa</tissue>
    </source>
</reference>
<feature type="domain" description="Activating transcription factor 7-interacting protein Fn3" evidence="2">
    <location>
        <begin position="1027"/>
        <end position="1124"/>
    </location>
</feature>
<dbReference type="Proteomes" id="UP000823941">
    <property type="component" value="Chromosome 29"/>
</dbReference>
<feature type="compositionally biased region" description="Basic and acidic residues" evidence="1">
    <location>
        <begin position="167"/>
        <end position="194"/>
    </location>
</feature>
<feature type="compositionally biased region" description="Basic and acidic residues" evidence="1">
    <location>
        <begin position="638"/>
        <end position="649"/>
    </location>
</feature>
<feature type="compositionally biased region" description="Polar residues" evidence="1">
    <location>
        <begin position="845"/>
        <end position="854"/>
    </location>
</feature>
<keyword evidence="4" id="KW-1185">Reference proteome</keyword>
<evidence type="ECO:0000259" key="2">
    <source>
        <dbReference type="Pfam" id="PF16794"/>
    </source>
</evidence>
<name>A0ABQ7PS64_PLUXY</name>
<feature type="compositionally biased region" description="Basic and acidic residues" evidence="1">
    <location>
        <begin position="616"/>
        <end position="631"/>
    </location>
</feature>
<feature type="compositionally biased region" description="Basic and acidic residues" evidence="1">
    <location>
        <begin position="499"/>
        <end position="509"/>
    </location>
</feature>
<proteinExistence type="predicted"/>
<dbReference type="PANTHER" id="PTHR23210:SF26">
    <property type="entry name" value="ACTIVATING TRANSCRIPTION FACTOR 7-INTERACTING PROTEIN 1"/>
    <property type="match status" value="1"/>
</dbReference>
<feature type="compositionally biased region" description="Pro residues" evidence="1">
    <location>
        <begin position="810"/>
        <end position="828"/>
    </location>
</feature>
<dbReference type="Pfam" id="PF16794">
    <property type="entry name" value="fn3_4"/>
    <property type="match status" value="1"/>
</dbReference>
<feature type="compositionally biased region" description="Polar residues" evidence="1">
    <location>
        <begin position="415"/>
        <end position="424"/>
    </location>
</feature>
<feature type="compositionally biased region" description="Low complexity" evidence="1">
    <location>
        <begin position="855"/>
        <end position="876"/>
    </location>
</feature>
<feature type="region of interest" description="Disordered" evidence="1">
    <location>
        <begin position="790"/>
        <end position="896"/>
    </location>
</feature>
<accession>A0ABQ7PS64</accession>
<feature type="region of interest" description="Disordered" evidence="1">
    <location>
        <begin position="105"/>
        <end position="128"/>
    </location>
</feature>
<evidence type="ECO:0000256" key="1">
    <source>
        <dbReference type="SAM" id="MobiDB-lite"/>
    </source>
</evidence>
<feature type="compositionally biased region" description="Basic and acidic residues" evidence="1">
    <location>
        <begin position="657"/>
        <end position="679"/>
    </location>
</feature>
<feature type="region of interest" description="Disordered" evidence="1">
    <location>
        <begin position="396"/>
        <end position="530"/>
    </location>
</feature>
<dbReference type="InterPro" id="IPR026085">
    <property type="entry name" value="ATF7-int"/>
</dbReference>
<feature type="compositionally biased region" description="Polar residues" evidence="1">
    <location>
        <begin position="877"/>
        <end position="887"/>
    </location>
</feature>
<feature type="region of interest" description="Disordered" evidence="1">
    <location>
        <begin position="348"/>
        <end position="372"/>
    </location>
</feature>
<dbReference type="PANTHER" id="PTHR23210">
    <property type="entry name" value="ACTIVATING TRANSCRIPTION FACTOR 7 INTERACTING PROTEIN"/>
    <property type="match status" value="1"/>
</dbReference>
<feature type="compositionally biased region" description="Basic and acidic residues" evidence="1">
    <location>
        <begin position="459"/>
        <end position="482"/>
    </location>
</feature>
<feature type="compositionally biased region" description="Basic and acidic residues" evidence="1">
    <location>
        <begin position="118"/>
        <end position="128"/>
    </location>
</feature>
<evidence type="ECO:0000313" key="4">
    <source>
        <dbReference type="Proteomes" id="UP000823941"/>
    </source>
</evidence>
<comment type="caution">
    <text evidence="3">The sequence shown here is derived from an EMBL/GenBank/DDBJ whole genome shotgun (WGS) entry which is preliminary data.</text>
</comment>